<gene>
    <name evidence="1" type="ORF">METZ01_LOCUS496689</name>
</gene>
<dbReference type="AlphaFoldDB" id="A0A383DHV6"/>
<evidence type="ECO:0000313" key="1">
    <source>
        <dbReference type="EMBL" id="SVE43835.1"/>
    </source>
</evidence>
<dbReference type="EMBL" id="UINC01217297">
    <property type="protein sequence ID" value="SVE43835.1"/>
    <property type="molecule type" value="Genomic_DNA"/>
</dbReference>
<name>A0A383DHV6_9ZZZZ</name>
<organism evidence="1">
    <name type="scientific">marine metagenome</name>
    <dbReference type="NCBI Taxonomy" id="408172"/>
    <lineage>
        <taxon>unclassified sequences</taxon>
        <taxon>metagenomes</taxon>
        <taxon>ecological metagenomes</taxon>
    </lineage>
</organism>
<reference evidence="1" key="1">
    <citation type="submission" date="2018-05" db="EMBL/GenBank/DDBJ databases">
        <authorList>
            <person name="Lanie J.A."/>
            <person name="Ng W.-L."/>
            <person name="Kazmierczak K.M."/>
            <person name="Andrzejewski T.M."/>
            <person name="Davidsen T.M."/>
            <person name="Wayne K.J."/>
            <person name="Tettelin H."/>
            <person name="Glass J.I."/>
            <person name="Rusch D."/>
            <person name="Podicherti R."/>
            <person name="Tsui H.-C.T."/>
            <person name="Winkler M.E."/>
        </authorList>
    </citation>
    <scope>NUCLEOTIDE SEQUENCE</scope>
</reference>
<accession>A0A383DHV6</accession>
<proteinExistence type="predicted"/>
<sequence length="61" mass="6419">MARGCQAFAAQFCSLVVQAQYPYPVFDNLSMQFSGLVVPAQSGQGVGQAAAAAKRVWVLPS</sequence>
<protein>
    <submittedName>
        <fullName evidence="1">Uncharacterized protein</fullName>
    </submittedName>
</protein>